<dbReference type="EMBL" id="WNDP01000012">
    <property type="protein sequence ID" value="KAF1027286.1"/>
    <property type="molecule type" value="Genomic_DNA"/>
</dbReference>
<accession>A0A833PHZ0</accession>
<comment type="caution">
    <text evidence="1">The sequence shown here is derived from an EMBL/GenBank/DDBJ whole genome shotgun (WGS) entry which is preliminary data.</text>
</comment>
<gene>
    <name evidence="1" type="ORF">GAK29_00798</name>
</gene>
<proteinExistence type="predicted"/>
<evidence type="ECO:0000313" key="2">
    <source>
        <dbReference type="Proteomes" id="UP000490535"/>
    </source>
</evidence>
<dbReference type="Proteomes" id="UP000490535">
    <property type="component" value="Unassembled WGS sequence"/>
</dbReference>
<name>A0A833PHZ0_ACIBZ</name>
<evidence type="ECO:0000313" key="1">
    <source>
        <dbReference type="EMBL" id="KAF1027286.1"/>
    </source>
</evidence>
<dbReference type="AlphaFoldDB" id="A0A833PHZ0"/>
<sequence length="160" mass="18168">MSDGTDTYTISDLANEIWSNSSKGFELNLDNIILKSDTEKIKIKILSSNVYVPFDQYNLILNQSTQLLPIYKHTYAQTTNDQKMYQIDFENYGMLTINQEIKGHLSLVYTQGEDTVSCGDRNISCKGLSVDQLKQNFTFNNVKIGSDTINGNFYFAGVFQ</sequence>
<reference evidence="2" key="1">
    <citation type="journal article" date="2020" name="MBio">
        <title>Horizontal gene transfer to a defensive symbiont with a reduced genome amongst a multipartite beetle microbiome.</title>
        <authorList>
            <person name="Waterworth S.C."/>
            <person name="Florez L.V."/>
            <person name="Rees E.R."/>
            <person name="Hertweck C."/>
            <person name="Kaltenpoth M."/>
            <person name="Kwan J.C."/>
        </authorList>
    </citation>
    <scope>NUCLEOTIDE SEQUENCE [LARGE SCALE GENOMIC DNA]</scope>
</reference>
<protein>
    <submittedName>
        <fullName evidence="1">Uncharacterized protein</fullName>
    </submittedName>
</protein>
<organism evidence="1 2">
    <name type="scientific">Acinetobacter bereziniae</name>
    <name type="common">Acinetobacter genomosp. 10</name>
    <dbReference type="NCBI Taxonomy" id="106648"/>
    <lineage>
        <taxon>Bacteria</taxon>
        <taxon>Pseudomonadati</taxon>
        <taxon>Pseudomonadota</taxon>
        <taxon>Gammaproteobacteria</taxon>
        <taxon>Moraxellales</taxon>
        <taxon>Moraxellaceae</taxon>
        <taxon>Acinetobacter</taxon>
    </lineage>
</organism>